<dbReference type="SUPFAM" id="SSF51735">
    <property type="entry name" value="NAD(P)-binding Rossmann-fold domains"/>
    <property type="match status" value="1"/>
</dbReference>
<keyword evidence="11" id="KW-0521">NADP</keyword>
<feature type="transmembrane region" description="Helical" evidence="11">
    <location>
        <begin position="570"/>
        <end position="589"/>
    </location>
</feature>
<evidence type="ECO:0000256" key="3">
    <source>
        <dbReference type="ARBA" id="ARBA00010136"/>
    </source>
</evidence>
<dbReference type="InterPro" id="IPR027268">
    <property type="entry name" value="Peptidase_M4/M1_CTD_sf"/>
</dbReference>
<dbReference type="InterPro" id="IPR045357">
    <property type="entry name" value="Aminopeptidase_N-like_N"/>
</dbReference>
<keyword evidence="11" id="KW-1133">Transmembrane helix</keyword>
<dbReference type="GO" id="GO:0008270">
    <property type="term" value="F:zinc ion binding"/>
    <property type="evidence" value="ECO:0007669"/>
    <property type="project" value="InterPro"/>
</dbReference>
<evidence type="ECO:0000256" key="2">
    <source>
        <dbReference type="ARBA" id="ARBA00005928"/>
    </source>
</evidence>
<reference evidence="13" key="2">
    <citation type="submission" date="2022-06" db="UniProtKB">
        <authorList>
            <consortium name="EnsemblMetazoa"/>
        </authorList>
    </citation>
    <scope>IDENTIFICATION</scope>
    <source>
        <strain evidence="13">PS312</strain>
    </source>
</reference>
<dbReference type="Pfam" id="PF01433">
    <property type="entry name" value="Peptidase_M1"/>
    <property type="match status" value="1"/>
</dbReference>
<dbReference type="PANTHER" id="PTHR11011">
    <property type="entry name" value="MALE STERILITY PROTEIN 2-RELATED"/>
    <property type="match status" value="1"/>
</dbReference>
<keyword evidence="11" id="KW-0560">Oxidoreductase</keyword>
<keyword evidence="11" id="KW-0812">Transmembrane</keyword>
<dbReference type="Gene3D" id="2.60.40.1730">
    <property type="entry name" value="tricorn interacting facor f3 domain"/>
    <property type="match status" value="1"/>
</dbReference>
<feature type="region of interest" description="Disordered" evidence="12">
    <location>
        <begin position="1275"/>
        <end position="1306"/>
    </location>
</feature>
<dbReference type="Gene3D" id="1.10.390.10">
    <property type="entry name" value="Neutral Protease Domain 2"/>
    <property type="match status" value="1"/>
</dbReference>
<dbReference type="EC" id="1.2.1.84" evidence="11"/>
<feature type="transmembrane region" description="Helical" evidence="11">
    <location>
        <begin position="465"/>
        <end position="484"/>
    </location>
</feature>
<keyword evidence="5" id="KW-0645">Protease</keyword>
<dbReference type="SUPFAM" id="SSF55486">
    <property type="entry name" value="Metalloproteases ('zincins'), catalytic domain"/>
    <property type="match status" value="1"/>
</dbReference>
<dbReference type="Pfam" id="PF17900">
    <property type="entry name" value="Peptidase_M1_N"/>
    <property type="match status" value="1"/>
</dbReference>
<dbReference type="PRINTS" id="PR00756">
    <property type="entry name" value="ALADIPTASE"/>
</dbReference>
<feature type="transmembrane region" description="Helical" evidence="11">
    <location>
        <begin position="34"/>
        <end position="51"/>
    </location>
</feature>
<evidence type="ECO:0000256" key="7">
    <source>
        <dbReference type="ARBA" id="ARBA00022801"/>
    </source>
</evidence>
<comment type="function">
    <text evidence="11">Catalyzes the reduction of fatty acyl-CoA to fatty alcohols.</text>
</comment>
<evidence type="ECO:0000256" key="9">
    <source>
        <dbReference type="ARBA" id="ARBA00023049"/>
    </source>
</evidence>
<dbReference type="GO" id="GO:0005777">
    <property type="term" value="C:peroxisome"/>
    <property type="evidence" value="ECO:0000318"/>
    <property type="project" value="GO_Central"/>
</dbReference>
<dbReference type="InterPro" id="IPR033640">
    <property type="entry name" value="FAR_C"/>
</dbReference>
<dbReference type="InterPro" id="IPR013120">
    <property type="entry name" value="FAR_NAD-bd"/>
</dbReference>
<accession>A0A2A6C854</accession>
<evidence type="ECO:0000256" key="8">
    <source>
        <dbReference type="ARBA" id="ARBA00022833"/>
    </source>
</evidence>
<keyword evidence="11" id="KW-0472">Membrane</keyword>
<dbReference type="GO" id="GO:0006508">
    <property type="term" value="P:proteolysis"/>
    <property type="evidence" value="ECO:0007669"/>
    <property type="project" value="UniProtKB-KW"/>
</dbReference>
<dbReference type="GO" id="GO:0035336">
    <property type="term" value="P:long-chain fatty-acyl-CoA metabolic process"/>
    <property type="evidence" value="ECO:0000318"/>
    <property type="project" value="GO_Central"/>
</dbReference>
<dbReference type="GO" id="GO:0008237">
    <property type="term" value="F:metallopeptidase activity"/>
    <property type="evidence" value="ECO:0007669"/>
    <property type="project" value="UniProtKB-KW"/>
</dbReference>
<dbReference type="SUPFAM" id="SSF63737">
    <property type="entry name" value="Leukotriene A4 hydrolase N-terminal domain"/>
    <property type="match status" value="1"/>
</dbReference>
<sequence length="1487" mass="169835">MLPPMEEVYAGRSIFITGASGFVGKVLIEKLLRSLPGIATIFVLSVLFNQLRRTFPQRLRKVVVIEGDISEDDFGISEENLKRVLSETSVVFHCAATVRFDDKLKKAADLNIRGVRRMVSLCQRMPKLDAFLHCSTAFANSDKPGSNITETLHPIDCDAHKLLTALENLEDSQINLIAGDLIKNHPNLYCFTKLLGEQIIVRDASNLPALIFRPSIISPVWKDGIPGWSDAFQGLTAMLGAVSDYVECETNFICSQRYSGAIPRYPMHSINPKTIMDCVPIDVVTSMMIVCTGHRMCFDNDSIPVYHCCTTDFNPLSLQILANIGQKYAMQYPTERLLSPPSFTLRGFPAIESYRHKFRATYVGPAMDGFSSILRQPPMWTKIYNKLRSAYEALIPFAQFYHFESPSIDKLKAMMTDDDKKIFDFDVRKIKWDDYGCDLIMGMKTFLMKDDVVDAHKIRLAKMNLLSHQLMGLLPLYAICYFISEVVTGSFSSWQIFLPLIIVVTLFTLKEWVTCTKIKSLDDYRDKIESIMGEPVSSMKPKKHINFNDDNPPPPPSFLLWDAFVSIMEFLMAIVAIMACGMLFSVALIPNKRDLSITTSGFKPEPVVPSRAVTATPKRPITIPERNDLPEIVDTSGWPFTSPNREQPFLKELAALNFTRPILRSSDYRLSGVDVPTLYEVHLSVKIRGREKELISHFEGKSRTHFSRVGAASNTLELNAFGLYINKPSLFCDGRNFQVLKFNRNDRKQSFIVTVQEEIANESNCILEVVWTGQATTDNVGVYETWYSLDDDSLSFSLATHGETMHTRKWMPCFDEPKYKVPFKLSIEHPSGMTALSNAPVVSIKEIGSRLLTSFSETWPISTYLYAFSVTDYVSNSTIVDGLPVSVYVPSPLEFHLPRLMKEVTEVIPMSLKVFKAVHLNKKLDFIFFPDHTSAMENPGHISLGWDFIYSTNTLVHEMMHQYFGNLITLEWWSDLWINEGFANFYEEVALTGSNSKWHLKNLREMRDSSMSGDVYDTSIPLHTQVDTFIESRYQFRLPYSKGGIIINMLRDFLGKKEFDGIVEKILNVRANSTLNFQQFLEYVGESGENKANNAVEIARDFLGQAGYPLLVVRHVNGSTVIRQVRAHKGFVDESQRDFDTRWTIPIHLTALDGSDSKTVVMTRDEPEINHSGIFIVDPRKVVNYRVIYEKKTYKSIHRSKLSDEDKDVVDMDLVVAAVLGYADIAASYDTIMRRGTEKILTFSNEYIINIFTRTDTNRAKTKVLLEKLSGHKIEKRHNTETRHEHKLRQRRGKSDHSDEDLSEREMEDLLNKRDSNNCTIILNKTRELSKYNKLDLKDQGIRRNVSSLNCLLRRFNNDEVKRWISNLFDNHDYTFHLGDQGRILELIKLKTSNNFVHDFIIDELPQRTNYYKIALLLALPKFETTHLEQLKRLITKQPEAASENWRDIAKIFELAHASRNDANILAPKLMKALKLLSGEKSEDDHK</sequence>
<comment type="similarity">
    <text evidence="3">Belongs to the peptidase M1 family.</text>
</comment>
<dbReference type="InterPro" id="IPR014782">
    <property type="entry name" value="Peptidase_M1_dom"/>
</dbReference>
<keyword evidence="7" id="KW-0378">Hydrolase</keyword>
<keyword evidence="4 11" id="KW-0444">Lipid biosynthesis</keyword>
<evidence type="ECO:0000256" key="5">
    <source>
        <dbReference type="ARBA" id="ARBA00022670"/>
    </source>
</evidence>
<feature type="compositionally biased region" description="Basic residues" evidence="12">
    <location>
        <begin position="1285"/>
        <end position="1294"/>
    </location>
</feature>
<comment type="cofactor">
    <cofactor evidence="1">
        <name>Zn(2+)</name>
        <dbReference type="ChEBI" id="CHEBI:29105"/>
    </cofactor>
</comment>
<dbReference type="InterPro" id="IPR026055">
    <property type="entry name" value="FAR"/>
</dbReference>
<evidence type="ECO:0000256" key="1">
    <source>
        <dbReference type="ARBA" id="ARBA00001947"/>
    </source>
</evidence>
<dbReference type="GO" id="GO:0080019">
    <property type="term" value="F:alcohol-forming very long-chain fatty acyl-CoA reductase activity"/>
    <property type="evidence" value="ECO:0000318"/>
    <property type="project" value="GO_Central"/>
</dbReference>
<dbReference type="InterPro" id="IPR001930">
    <property type="entry name" value="Peptidase_M1"/>
</dbReference>
<evidence type="ECO:0000313" key="13">
    <source>
        <dbReference type="EnsemblMetazoa" id="PPA26434.1"/>
    </source>
</evidence>
<proteinExistence type="inferred from homology"/>
<evidence type="ECO:0000256" key="11">
    <source>
        <dbReference type="RuleBase" id="RU363097"/>
    </source>
</evidence>
<evidence type="ECO:0000256" key="12">
    <source>
        <dbReference type="SAM" id="MobiDB-lite"/>
    </source>
</evidence>
<evidence type="ECO:0000313" key="14">
    <source>
        <dbReference type="Proteomes" id="UP000005239"/>
    </source>
</evidence>
<keyword evidence="9" id="KW-0482">Metalloprotease</keyword>
<comment type="catalytic activity">
    <reaction evidence="11">
        <text>a long-chain fatty acyl-CoA + 2 NADPH + 2 H(+) = a long-chain primary fatty alcohol + 2 NADP(+) + CoA</text>
        <dbReference type="Rhea" id="RHEA:52716"/>
        <dbReference type="ChEBI" id="CHEBI:15378"/>
        <dbReference type="ChEBI" id="CHEBI:57287"/>
        <dbReference type="ChEBI" id="CHEBI:57783"/>
        <dbReference type="ChEBI" id="CHEBI:58349"/>
        <dbReference type="ChEBI" id="CHEBI:77396"/>
        <dbReference type="ChEBI" id="CHEBI:83139"/>
        <dbReference type="EC" id="1.2.1.84"/>
    </reaction>
</comment>
<dbReference type="Gene3D" id="3.40.50.720">
    <property type="entry name" value="NAD(P)-binding Rossmann-like Domain"/>
    <property type="match status" value="1"/>
</dbReference>
<feature type="transmembrane region" description="Helical" evidence="11">
    <location>
        <begin position="490"/>
        <end position="509"/>
    </location>
</feature>
<dbReference type="PANTHER" id="PTHR11011:SF45">
    <property type="entry name" value="FATTY ACYL-COA REDUCTASE CG8306-RELATED"/>
    <property type="match status" value="1"/>
</dbReference>
<dbReference type="Gene3D" id="2.60.40.1910">
    <property type="match status" value="1"/>
</dbReference>
<keyword evidence="6" id="KW-0479">Metal-binding</keyword>
<dbReference type="CDD" id="cd05236">
    <property type="entry name" value="FAR-N_SDR_e"/>
    <property type="match status" value="1"/>
</dbReference>
<reference evidence="14" key="1">
    <citation type="journal article" date="2008" name="Nat. Genet.">
        <title>The Pristionchus pacificus genome provides a unique perspective on nematode lifestyle and parasitism.</title>
        <authorList>
            <person name="Dieterich C."/>
            <person name="Clifton S.W."/>
            <person name="Schuster L.N."/>
            <person name="Chinwalla A."/>
            <person name="Delehaunty K."/>
            <person name="Dinkelacker I."/>
            <person name="Fulton L."/>
            <person name="Fulton R."/>
            <person name="Godfrey J."/>
            <person name="Minx P."/>
            <person name="Mitreva M."/>
            <person name="Roeseler W."/>
            <person name="Tian H."/>
            <person name="Witte H."/>
            <person name="Yang S.P."/>
            <person name="Wilson R.K."/>
            <person name="Sommer R.J."/>
        </authorList>
    </citation>
    <scope>NUCLEOTIDE SEQUENCE [LARGE SCALE GENOMIC DNA]</scope>
    <source>
        <strain evidence="14">PS312</strain>
    </source>
</reference>
<protein>
    <recommendedName>
        <fullName evidence="11">Fatty acyl-CoA reductase</fullName>
        <ecNumber evidence="11">1.2.1.84</ecNumber>
    </recommendedName>
</protein>
<dbReference type="InterPro" id="IPR036291">
    <property type="entry name" value="NAD(P)-bd_dom_sf"/>
</dbReference>
<dbReference type="Proteomes" id="UP000005239">
    <property type="component" value="Unassembled WGS sequence"/>
</dbReference>
<dbReference type="Pfam" id="PF03015">
    <property type="entry name" value="Sterile"/>
    <property type="match status" value="1"/>
</dbReference>
<evidence type="ECO:0000256" key="4">
    <source>
        <dbReference type="ARBA" id="ARBA00022516"/>
    </source>
</evidence>
<keyword evidence="14" id="KW-1185">Reference proteome</keyword>
<keyword evidence="8" id="KW-0862">Zinc</keyword>
<feature type="compositionally biased region" description="Basic and acidic residues" evidence="12">
    <location>
        <begin position="1275"/>
        <end position="1284"/>
    </location>
</feature>
<comment type="similarity">
    <text evidence="2 11">Belongs to the fatty acyl-CoA reductase family.</text>
</comment>
<accession>A0A8R1UFZ3</accession>
<name>A0A2A6C854_PRIPA</name>
<dbReference type="EnsemblMetazoa" id="PPA26434.1">
    <property type="protein sequence ID" value="PPA26434.1"/>
    <property type="gene ID" value="WBGene00115988"/>
</dbReference>
<dbReference type="GO" id="GO:0102965">
    <property type="term" value="F:alcohol-forming long-chain fatty acyl-CoA reductase activity"/>
    <property type="evidence" value="ECO:0007669"/>
    <property type="project" value="UniProtKB-EC"/>
</dbReference>
<gene>
    <name evidence="13" type="primary">WBGene00115988</name>
</gene>
<organism evidence="13 14">
    <name type="scientific">Pristionchus pacificus</name>
    <name type="common">Parasitic nematode worm</name>
    <dbReference type="NCBI Taxonomy" id="54126"/>
    <lineage>
        <taxon>Eukaryota</taxon>
        <taxon>Metazoa</taxon>
        <taxon>Ecdysozoa</taxon>
        <taxon>Nematoda</taxon>
        <taxon>Chromadorea</taxon>
        <taxon>Rhabditida</taxon>
        <taxon>Rhabditina</taxon>
        <taxon>Diplogasteromorpha</taxon>
        <taxon>Diplogasteroidea</taxon>
        <taxon>Neodiplogasteridae</taxon>
        <taxon>Pristionchus</taxon>
    </lineage>
</organism>
<evidence type="ECO:0000256" key="6">
    <source>
        <dbReference type="ARBA" id="ARBA00022723"/>
    </source>
</evidence>
<evidence type="ECO:0000256" key="10">
    <source>
        <dbReference type="ARBA" id="ARBA00023098"/>
    </source>
</evidence>
<keyword evidence="10 11" id="KW-0443">Lipid metabolism</keyword>
<dbReference type="InterPro" id="IPR042097">
    <property type="entry name" value="Aminopeptidase_N-like_N_sf"/>
</dbReference>
<dbReference type="Pfam" id="PF07993">
    <property type="entry name" value="NAD_binding_4"/>
    <property type="match status" value="1"/>
</dbReference>